<name>A0ABR0J8A7_9EURO</name>
<protein>
    <recommendedName>
        <fullName evidence="2">N-acetylglucosaminylphosphatidylinositol deacetylase</fullName>
        <ecNumber evidence="2">3.5.1.89</ecNumber>
    </recommendedName>
</protein>
<evidence type="ECO:0000256" key="3">
    <source>
        <dbReference type="SAM" id="Phobius"/>
    </source>
</evidence>
<reference evidence="4 5" key="1">
    <citation type="submission" date="2023-08" db="EMBL/GenBank/DDBJ databases">
        <title>Black Yeasts Isolated from many extreme environments.</title>
        <authorList>
            <person name="Coleine C."/>
            <person name="Stajich J.E."/>
            <person name="Selbmann L."/>
        </authorList>
    </citation>
    <scope>NUCLEOTIDE SEQUENCE [LARGE SCALE GENOMIC DNA]</scope>
    <source>
        <strain evidence="4 5">CCFEE 6328</strain>
    </source>
</reference>
<evidence type="ECO:0000313" key="4">
    <source>
        <dbReference type="EMBL" id="KAK5058331.1"/>
    </source>
</evidence>
<feature type="transmembrane region" description="Helical" evidence="3">
    <location>
        <begin position="20"/>
        <end position="43"/>
    </location>
</feature>
<sequence length="317" mass="35779">MPRRNWRKKYPFLYTRRAYLVRTIFTYIITYFALLPTLLWLVLASQSNPFPEQLYDAQRVLIVLAHRGDESLFFGPTILRLTGRPEQDKLTRLLVLSKGNITQASYPVKTITYVILIADHDGKGETDNTGLTEACAILGIADRHCDVRDLPGHQDDSGVVWSQARIEATVKDYAMKWAADAIISFDNGGVSGDKSHISVSDAIVNYVSRTESAPPVYTLTTTSVLGKYSLFGDLPLTALTHVLRRLFFNRTSAYAANDASALFVNSFAMWRRSVAALQQHESQDSWHRYLYVMLSRYMWFNDLKLVVPGSAKQGQSP</sequence>
<proteinExistence type="inferred from homology"/>
<accession>A0ABR0J8A7</accession>
<evidence type="ECO:0000313" key="5">
    <source>
        <dbReference type="Proteomes" id="UP001345691"/>
    </source>
</evidence>
<dbReference type="SUPFAM" id="SSF102588">
    <property type="entry name" value="LmbE-like"/>
    <property type="match status" value="1"/>
</dbReference>
<dbReference type="EC" id="3.5.1.89" evidence="2"/>
<gene>
    <name evidence="4" type="ORF">LTR69_006736</name>
</gene>
<keyword evidence="3" id="KW-0472">Membrane</keyword>
<dbReference type="InterPro" id="IPR003737">
    <property type="entry name" value="GlcNAc_PI_deacetylase-related"/>
</dbReference>
<dbReference type="PANTHER" id="PTHR12993:SF11">
    <property type="entry name" value="N-ACETYLGLUCOSAMINYL-PHOSPHATIDYLINOSITOL DE-N-ACETYLASE"/>
    <property type="match status" value="1"/>
</dbReference>
<evidence type="ECO:0000256" key="1">
    <source>
        <dbReference type="ARBA" id="ARBA00006066"/>
    </source>
</evidence>
<dbReference type="Gene3D" id="3.40.50.10320">
    <property type="entry name" value="LmbE-like"/>
    <property type="match status" value="1"/>
</dbReference>
<dbReference type="EMBL" id="JAVRRF010000014">
    <property type="protein sequence ID" value="KAK5058331.1"/>
    <property type="molecule type" value="Genomic_DNA"/>
</dbReference>
<evidence type="ECO:0000256" key="2">
    <source>
        <dbReference type="ARBA" id="ARBA00012176"/>
    </source>
</evidence>
<dbReference type="InterPro" id="IPR024078">
    <property type="entry name" value="LmbE-like_dom_sf"/>
</dbReference>
<comment type="similarity">
    <text evidence="1">Belongs to the PIGL family.</text>
</comment>
<keyword evidence="3" id="KW-1133">Transmembrane helix</keyword>
<organism evidence="4 5">
    <name type="scientific">Exophiala sideris</name>
    <dbReference type="NCBI Taxonomy" id="1016849"/>
    <lineage>
        <taxon>Eukaryota</taxon>
        <taxon>Fungi</taxon>
        <taxon>Dikarya</taxon>
        <taxon>Ascomycota</taxon>
        <taxon>Pezizomycotina</taxon>
        <taxon>Eurotiomycetes</taxon>
        <taxon>Chaetothyriomycetidae</taxon>
        <taxon>Chaetothyriales</taxon>
        <taxon>Herpotrichiellaceae</taxon>
        <taxon>Exophiala</taxon>
    </lineage>
</organism>
<keyword evidence="3" id="KW-0812">Transmembrane</keyword>
<comment type="caution">
    <text evidence="4">The sequence shown here is derived from an EMBL/GenBank/DDBJ whole genome shotgun (WGS) entry which is preliminary data.</text>
</comment>
<dbReference type="Proteomes" id="UP001345691">
    <property type="component" value="Unassembled WGS sequence"/>
</dbReference>
<keyword evidence="5" id="KW-1185">Reference proteome</keyword>
<dbReference type="Pfam" id="PF02585">
    <property type="entry name" value="PIG-L"/>
    <property type="match status" value="1"/>
</dbReference>
<dbReference type="PANTHER" id="PTHR12993">
    <property type="entry name" value="N-ACETYLGLUCOSAMINYL-PHOSPHATIDYLINOSITOL DE-N-ACETYLASE-RELATED"/>
    <property type="match status" value="1"/>
</dbReference>